<dbReference type="InterPro" id="IPR043136">
    <property type="entry name" value="B30.2/SPRY_sf"/>
</dbReference>
<dbReference type="Pfam" id="PF12796">
    <property type="entry name" value="Ank_2"/>
    <property type="match status" value="7"/>
</dbReference>
<keyword evidence="2 3" id="KW-0040">ANK repeat</keyword>
<dbReference type="InterPro" id="IPR036770">
    <property type="entry name" value="Ankyrin_rpt-contain_sf"/>
</dbReference>
<dbReference type="SUPFAM" id="SSF49899">
    <property type="entry name" value="Concanavalin A-like lectins/glucanases"/>
    <property type="match status" value="1"/>
</dbReference>
<dbReference type="EMBL" id="MTYI01000139">
    <property type="protein sequence ID" value="PNP51062.1"/>
    <property type="molecule type" value="Genomic_DNA"/>
</dbReference>
<feature type="repeat" description="ANK" evidence="3">
    <location>
        <begin position="1506"/>
        <end position="1538"/>
    </location>
</feature>
<dbReference type="InterPro" id="IPR056884">
    <property type="entry name" value="NPHP3-like_N"/>
</dbReference>
<feature type="repeat" description="ANK" evidence="3">
    <location>
        <begin position="1034"/>
        <end position="1066"/>
    </location>
</feature>
<feature type="repeat" description="ANK" evidence="3">
    <location>
        <begin position="1281"/>
        <end position="1313"/>
    </location>
</feature>
<dbReference type="OrthoDB" id="4937852at2759"/>
<feature type="repeat" description="ANK" evidence="3">
    <location>
        <begin position="819"/>
        <end position="851"/>
    </location>
</feature>
<gene>
    <name evidence="6" type="ORF">THARTR1_08290</name>
</gene>
<dbReference type="PANTHER" id="PTHR24198:SF165">
    <property type="entry name" value="ANKYRIN REPEAT-CONTAINING PROTEIN-RELATED"/>
    <property type="match status" value="1"/>
</dbReference>
<dbReference type="InterPro" id="IPR013320">
    <property type="entry name" value="ConA-like_dom_sf"/>
</dbReference>
<evidence type="ECO:0000313" key="6">
    <source>
        <dbReference type="EMBL" id="PNP51062.1"/>
    </source>
</evidence>
<proteinExistence type="predicted"/>
<keyword evidence="1" id="KW-0677">Repeat</keyword>
<feature type="repeat" description="ANK" evidence="3">
    <location>
        <begin position="1607"/>
        <end position="1639"/>
    </location>
</feature>
<dbReference type="SUPFAM" id="SSF52540">
    <property type="entry name" value="P-loop containing nucleoside triphosphate hydrolases"/>
    <property type="match status" value="1"/>
</dbReference>
<feature type="repeat" description="ANK" evidence="3">
    <location>
        <begin position="1315"/>
        <end position="1339"/>
    </location>
</feature>
<feature type="repeat" description="ANK" evidence="3">
    <location>
        <begin position="715"/>
        <end position="747"/>
    </location>
</feature>
<evidence type="ECO:0000256" key="4">
    <source>
        <dbReference type="SAM" id="MobiDB-lite"/>
    </source>
</evidence>
<dbReference type="InterPro" id="IPR027417">
    <property type="entry name" value="P-loop_NTPase"/>
</dbReference>
<sequence length="1968" mass="216825">MNLFQISPLRTQKLFASTIKDLPDVLFENSESFSGISGSYKIFNVFQQQTSTTSSDVIISQFSATNDAFISENIGVSCAYADLCDIHDGDALTEWLKLKLKSLENVVDHISSTHYQYRNFIRELARIDPNLHQIPGRTPASGSMDWVSTHSRFKKWISDEEIGFLHICGSPGSGATVLASHIVDLVREKHLEKETFFLGFSFNNQDVYGSSTSTMVLSFVRQLLSKQPSLFRHTVRLATWITQRNCTNKKTLWVLFWSLISHIEDGQVVIIIRAIQESSSPIEEIVDYLYLLRDLRKLDVKIIITSDHNNEGTPSWGQRLLAQHLHTIQLESDESTSWRLSVKELVRSRVDRLLESRPSYRNLGDKIMDDFWSSTPSLYWAMAKVDILEDQLSSMLSTRRTILGKLEHFPSTIHEVFHVMVQRIPPDYINWVQPGEGLSWIMYALRPLTSSEFAVAVAFDQFNDSANLEFDEFGNSISSDLSGDINRIAGPWIEINDGRVSVVNGALKDLLLAQYTENESVIETKLLLKCIRYLVWVDSQVGNDESGDERREPRKFRNSTEFDFVPYASVYWPDHFQKAAPVSGDVLKEVLAFLENKLLFWSSLVQMFQTNRFGFDASESPLKIAASLGMTQIVDEMLLHMDEPVSENDQKIIQESMMLAIEHGHSKIASRLYEMQSSCKAPQLHKAAAGGFNELLCDFLAFDSVKASINSYDIAGYTPLHYAAQYGHASTVTLLLDKGASAKLISDDGTKTTPLHLAVRVANLDIIASLIKNGADIGVRDSSGYNAVALSAEGGFDKLIQFLVPEDGNVRMVQESVPDGNTPLHLAAMYGHTSMCEDLLQLQAHIKAVNVNHEAPLHLAVRGGFRGTVKFLLKIENESHRNEQKCEPKSENGASEGHESQPNAASPLQIAAELSYTDIIQLLLGYKDYATGDDIDKSLRLAAAEGHAESAKALLDVTSAADPTDPEGNTALHSASSHGRAELVCVLLDSGKFSKDLSNEEGMTAMHLAAREGHARTVAAILKHGGSSEMTNAFGDTPMHLAAASGNVEVVKVLCAENSDIRNELNDSNETPLILAAKRGHVAVVKELLHVPGSESEKHGTESNNEVWGDFYPLHTAASEGHEELVRLLVTDEKYDINIRNVSLQQTPIFAALESKSATMIALLMDLGADVTAADIDKDTALHIAASMNDIEACKALLSHISGSGVEAIDLKNDEDETPLYAACYWGYTDVVQLLLDKGADYNIHCSEGWTPLHVAASEGRSSVVKLLLERTADYSALNDYGSPPIILAAEEGSAEVIAILIEAGADASVVNSTTKSTALHRAAQGGHLDCVELLIEKGHADYNFAKRNGLTPLHLAAANGHVDVVKYLLYKGAQLSTSSEIQETPLQFAMRGGRFDVVKALVEKGATATLNISEPASWGNNKDILEFAQEHPLNFTIAYSAYALQQAIISSNEDLVSVLVEEIADVNEECEPYKTVLQAAAWMGVKRVMEKLLQKGADPNIKGGRFGSALHAAIADEDPMSVKLLLEHGADPAIEHEGECAIFLAFRLNSFAVVTILLDRMDSTSRAAKDKNGRSLLACAISLGNQRVADHLLSLEDVAIHEKDFSGRTPLMEAVLRHDVNMVKMLLERGADPNANDTENKTPLIRAIASPDINSEVVTALLEHPDLDPAHKDCRGRTYAYWAARQGLERGTIESDASESAKERVNWRLSNNLVLHAAIASGQKSVVLDAIDNVQSEDLNELDGDGWTATYTAMRYKLEDMEEFEAELDAFLGTRPSSPALHEPWKWHEEDKSPCLQVSEDGKRVTIMSRPANPDNQAQPTAAIRADHAMPGNEIYYFEIEIKEDAIDKRIGVGFCEEYAPLDRMLGWDEGSWGYHGDDGKVFTPNGGTVNGPSYGKGDIVGCGIDFEKEFAFFTLNGDPHSIAFREIKGKLYPAVCFDSEAKGCCILANFGQKPFRFEMSLWPSED</sequence>
<evidence type="ECO:0000259" key="5">
    <source>
        <dbReference type="PROSITE" id="PS50188"/>
    </source>
</evidence>
<accession>A0A2K0TZW0</accession>
<dbReference type="PROSITE" id="PS50088">
    <property type="entry name" value="ANK_REPEAT"/>
    <property type="match status" value="14"/>
</dbReference>
<feature type="compositionally biased region" description="Basic and acidic residues" evidence="4">
    <location>
        <begin position="880"/>
        <end position="890"/>
    </location>
</feature>
<dbReference type="InterPro" id="IPR002110">
    <property type="entry name" value="Ankyrin_rpt"/>
</dbReference>
<feature type="repeat" description="ANK" evidence="3">
    <location>
        <begin position="750"/>
        <end position="782"/>
    </location>
</feature>
<dbReference type="SMART" id="SM00449">
    <property type="entry name" value="SPRY"/>
    <property type="match status" value="1"/>
</dbReference>
<dbReference type="PRINTS" id="PR01415">
    <property type="entry name" value="ANKYRIN"/>
</dbReference>
<dbReference type="SMART" id="SM00248">
    <property type="entry name" value="ANK"/>
    <property type="match status" value="28"/>
</dbReference>
<dbReference type="Pfam" id="PF24883">
    <property type="entry name" value="NPHP3_N"/>
    <property type="match status" value="1"/>
</dbReference>
<dbReference type="GO" id="GO:0005737">
    <property type="term" value="C:cytoplasm"/>
    <property type="evidence" value="ECO:0007669"/>
    <property type="project" value="TreeGrafter"/>
</dbReference>
<dbReference type="Gene3D" id="3.40.50.300">
    <property type="entry name" value="P-loop containing nucleotide triphosphate hydrolases"/>
    <property type="match status" value="1"/>
</dbReference>
<dbReference type="InterPro" id="IPR001870">
    <property type="entry name" value="B30.2/SPRY"/>
</dbReference>
<dbReference type="Pfam" id="PF00023">
    <property type="entry name" value="Ank"/>
    <property type="match status" value="2"/>
</dbReference>
<dbReference type="InterPro" id="IPR003877">
    <property type="entry name" value="SPRY_dom"/>
</dbReference>
<dbReference type="Proteomes" id="UP000236290">
    <property type="component" value="Unassembled WGS sequence"/>
</dbReference>
<dbReference type="Pfam" id="PF00622">
    <property type="entry name" value="SPRY"/>
    <property type="match status" value="1"/>
</dbReference>
<feature type="repeat" description="ANK" evidence="3">
    <location>
        <begin position="1215"/>
        <end position="1247"/>
    </location>
</feature>
<protein>
    <recommendedName>
        <fullName evidence="5">B30.2/SPRY domain-containing protein</fullName>
    </recommendedName>
</protein>
<evidence type="ECO:0000256" key="3">
    <source>
        <dbReference type="PROSITE-ProRule" id="PRU00023"/>
    </source>
</evidence>
<dbReference type="SUPFAM" id="SSF48403">
    <property type="entry name" value="Ankyrin repeat"/>
    <property type="match status" value="4"/>
</dbReference>
<evidence type="ECO:0000256" key="2">
    <source>
        <dbReference type="ARBA" id="ARBA00023043"/>
    </source>
</evidence>
<feature type="domain" description="B30.2/SPRY" evidence="5">
    <location>
        <begin position="1766"/>
        <end position="1957"/>
    </location>
</feature>
<evidence type="ECO:0000313" key="7">
    <source>
        <dbReference type="Proteomes" id="UP000236290"/>
    </source>
</evidence>
<dbReference type="PROSITE" id="PS50188">
    <property type="entry name" value="B302_SPRY"/>
    <property type="match status" value="1"/>
</dbReference>
<comment type="caution">
    <text evidence="6">The sequence shown here is derived from an EMBL/GenBank/DDBJ whole genome shotgun (WGS) entry which is preliminary data.</text>
</comment>
<feature type="repeat" description="ANK" evidence="3">
    <location>
        <begin position="1349"/>
        <end position="1381"/>
    </location>
</feature>
<feature type="repeat" description="ANK" evidence="3">
    <location>
        <begin position="1382"/>
        <end position="1414"/>
    </location>
</feature>
<feature type="repeat" description="ANK" evidence="3">
    <location>
        <begin position="967"/>
        <end position="991"/>
    </location>
</feature>
<reference evidence="6 7" key="1">
    <citation type="submission" date="2017-02" db="EMBL/GenBank/DDBJ databases">
        <title>Genomes of Trichoderma spp. with biocontrol activity.</title>
        <authorList>
            <person name="Gardiner D."/>
            <person name="Kazan K."/>
            <person name="Vos C."/>
            <person name="Harvey P."/>
        </authorList>
    </citation>
    <scope>NUCLEOTIDE SEQUENCE [LARGE SCALE GENOMIC DNA]</scope>
    <source>
        <strain evidence="6 7">Tr1</strain>
    </source>
</reference>
<evidence type="ECO:0000256" key="1">
    <source>
        <dbReference type="ARBA" id="ARBA00022737"/>
    </source>
</evidence>
<name>A0A2K0TZW0_TRIHA</name>
<dbReference type="Gene3D" id="1.25.40.20">
    <property type="entry name" value="Ankyrin repeat-containing domain"/>
    <property type="match status" value="7"/>
</dbReference>
<dbReference type="Gene3D" id="2.60.120.920">
    <property type="match status" value="1"/>
</dbReference>
<organism evidence="6 7">
    <name type="scientific">Trichoderma harzianum</name>
    <name type="common">Hypocrea lixii</name>
    <dbReference type="NCBI Taxonomy" id="5544"/>
    <lineage>
        <taxon>Eukaryota</taxon>
        <taxon>Fungi</taxon>
        <taxon>Dikarya</taxon>
        <taxon>Ascomycota</taxon>
        <taxon>Pezizomycotina</taxon>
        <taxon>Sordariomycetes</taxon>
        <taxon>Hypocreomycetidae</taxon>
        <taxon>Hypocreales</taxon>
        <taxon>Hypocreaceae</taxon>
        <taxon>Trichoderma</taxon>
    </lineage>
</organism>
<feature type="repeat" description="ANK" evidence="3">
    <location>
        <begin position="1001"/>
        <end position="1033"/>
    </location>
</feature>
<feature type="region of interest" description="Disordered" evidence="4">
    <location>
        <begin position="880"/>
        <end position="904"/>
    </location>
</feature>
<feature type="repeat" description="ANK" evidence="3">
    <location>
        <begin position="1248"/>
        <end position="1280"/>
    </location>
</feature>
<dbReference type="PROSITE" id="PS50297">
    <property type="entry name" value="ANK_REP_REGION"/>
    <property type="match status" value="13"/>
</dbReference>
<dbReference type="PANTHER" id="PTHR24198">
    <property type="entry name" value="ANKYRIN REPEAT AND PROTEIN KINASE DOMAIN-CONTAINING PROTEIN"/>
    <property type="match status" value="1"/>
</dbReference>